<keyword evidence="3" id="KW-0804">Transcription</keyword>
<dbReference type="SUPFAM" id="SSF46689">
    <property type="entry name" value="Homeodomain-like"/>
    <property type="match status" value="1"/>
</dbReference>
<protein>
    <submittedName>
        <fullName evidence="6">TetR family transcriptional regulator</fullName>
    </submittedName>
</protein>
<accession>A0ABS5Z362</accession>
<evidence type="ECO:0000256" key="3">
    <source>
        <dbReference type="ARBA" id="ARBA00023163"/>
    </source>
</evidence>
<dbReference type="Pfam" id="PF00440">
    <property type="entry name" value="TetR_N"/>
    <property type="match status" value="1"/>
</dbReference>
<keyword evidence="1" id="KW-0805">Transcription regulation</keyword>
<dbReference type="RefSeq" id="WP_215793897.1">
    <property type="nucleotide sequence ID" value="NZ_JAHKKG010000014.1"/>
</dbReference>
<feature type="domain" description="HTH tetR-type" evidence="5">
    <location>
        <begin position="9"/>
        <end position="69"/>
    </location>
</feature>
<dbReference type="PROSITE" id="PS01081">
    <property type="entry name" value="HTH_TETR_1"/>
    <property type="match status" value="1"/>
</dbReference>
<sequence>MTLRELKQQRAREHIVGAAFALFEERGFAQVSVTDIASRALVGRTTFFRYFGDKQEVLFADEERLVSEFGTAGDGDPASAPHDLREALIQLWHLASDKRDIIIGDPTMFAVRQRLIATVPELQDRSGRKMQRIAEALEGALRSRGAEPELALLASQIGIACFRVALQTAGEDPEKVMPAMERVVRQVISTASPSA</sequence>
<name>A0ABS5Z362_9ACTN</name>
<evidence type="ECO:0000256" key="4">
    <source>
        <dbReference type="PROSITE-ProRule" id="PRU00335"/>
    </source>
</evidence>
<keyword evidence="7" id="KW-1185">Reference proteome</keyword>
<reference evidence="6 7" key="1">
    <citation type="submission" date="2021-06" db="EMBL/GenBank/DDBJ databases">
        <title>Actinoplanes lichenicola sp. nov., and Actinoplanes ovalisporus sp. nov., isolated from lichen in Thailand.</title>
        <authorList>
            <person name="Saeng-In P."/>
            <person name="Kanchanasin P."/>
            <person name="Yuki M."/>
            <person name="Kudo T."/>
            <person name="Ohkuma M."/>
            <person name="Phongsopitanun W."/>
            <person name="Tanasupawat S."/>
        </authorList>
    </citation>
    <scope>NUCLEOTIDE SEQUENCE [LARGE SCALE GENOMIC DNA]</scope>
    <source>
        <strain evidence="6 7">NBRC 110975</strain>
    </source>
</reference>
<dbReference type="EMBL" id="JAHKKG010000014">
    <property type="protein sequence ID" value="MBU2669363.1"/>
    <property type="molecule type" value="Genomic_DNA"/>
</dbReference>
<evidence type="ECO:0000256" key="2">
    <source>
        <dbReference type="ARBA" id="ARBA00023125"/>
    </source>
</evidence>
<feature type="DNA-binding region" description="H-T-H motif" evidence="4">
    <location>
        <begin position="32"/>
        <end position="51"/>
    </location>
</feature>
<dbReference type="InterPro" id="IPR009057">
    <property type="entry name" value="Homeodomain-like_sf"/>
</dbReference>
<dbReference type="InterPro" id="IPR023772">
    <property type="entry name" value="DNA-bd_HTH_TetR-type_CS"/>
</dbReference>
<comment type="caution">
    <text evidence="6">The sequence shown here is derived from an EMBL/GenBank/DDBJ whole genome shotgun (WGS) entry which is preliminary data.</text>
</comment>
<dbReference type="PRINTS" id="PR00455">
    <property type="entry name" value="HTHTETR"/>
</dbReference>
<evidence type="ECO:0000256" key="1">
    <source>
        <dbReference type="ARBA" id="ARBA00023015"/>
    </source>
</evidence>
<keyword evidence="2 4" id="KW-0238">DNA-binding</keyword>
<dbReference type="InterPro" id="IPR001647">
    <property type="entry name" value="HTH_TetR"/>
</dbReference>
<dbReference type="Gene3D" id="1.10.357.10">
    <property type="entry name" value="Tetracycline Repressor, domain 2"/>
    <property type="match status" value="1"/>
</dbReference>
<evidence type="ECO:0000259" key="5">
    <source>
        <dbReference type="PROSITE" id="PS50977"/>
    </source>
</evidence>
<dbReference type="PROSITE" id="PS50977">
    <property type="entry name" value="HTH_TETR_2"/>
    <property type="match status" value="1"/>
</dbReference>
<dbReference type="PANTHER" id="PTHR30055:SF234">
    <property type="entry name" value="HTH-TYPE TRANSCRIPTIONAL REGULATOR BETI"/>
    <property type="match status" value="1"/>
</dbReference>
<organism evidence="6 7">
    <name type="scientific">Paractinoplanes bogorensis</name>
    <dbReference type="NCBI Taxonomy" id="1610840"/>
    <lineage>
        <taxon>Bacteria</taxon>
        <taxon>Bacillati</taxon>
        <taxon>Actinomycetota</taxon>
        <taxon>Actinomycetes</taxon>
        <taxon>Micromonosporales</taxon>
        <taxon>Micromonosporaceae</taxon>
        <taxon>Paractinoplanes</taxon>
    </lineage>
</organism>
<evidence type="ECO:0000313" key="7">
    <source>
        <dbReference type="Proteomes" id="UP001519654"/>
    </source>
</evidence>
<proteinExistence type="predicted"/>
<dbReference type="PANTHER" id="PTHR30055">
    <property type="entry name" value="HTH-TYPE TRANSCRIPTIONAL REGULATOR RUTR"/>
    <property type="match status" value="1"/>
</dbReference>
<gene>
    <name evidence="6" type="ORF">KOI35_38210</name>
</gene>
<dbReference type="InterPro" id="IPR050109">
    <property type="entry name" value="HTH-type_TetR-like_transc_reg"/>
</dbReference>
<dbReference type="Proteomes" id="UP001519654">
    <property type="component" value="Unassembled WGS sequence"/>
</dbReference>
<evidence type="ECO:0000313" key="6">
    <source>
        <dbReference type="EMBL" id="MBU2669363.1"/>
    </source>
</evidence>